<organism evidence="1 2">
    <name type="scientific">Streptomyces globosus</name>
    <dbReference type="NCBI Taxonomy" id="68209"/>
    <lineage>
        <taxon>Bacteria</taxon>
        <taxon>Bacillati</taxon>
        <taxon>Actinomycetota</taxon>
        <taxon>Actinomycetes</taxon>
        <taxon>Kitasatosporales</taxon>
        <taxon>Streptomycetaceae</taxon>
        <taxon>Streptomyces</taxon>
    </lineage>
</organism>
<dbReference type="AlphaFoldDB" id="A0A344U1I8"/>
<keyword evidence="2" id="KW-1185">Reference proteome</keyword>
<evidence type="ECO:0000313" key="1">
    <source>
        <dbReference type="EMBL" id="AXE24759.1"/>
    </source>
</evidence>
<protein>
    <submittedName>
        <fullName evidence="1">Uncharacterized protein</fullName>
    </submittedName>
</protein>
<dbReference type="EMBL" id="CP030862">
    <property type="protein sequence ID" value="AXE24759.1"/>
    <property type="molecule type" value="Genomic_DNA"/>
</dbReference>
<gene>
    <name evidence="1" type="ORF">C0216_16035</name>
</gene>
<dbReference type="OrthoDB" id="4103055at2"/>
<dbReference type="KEGG" id="sgz:C0216_16035"/>
<accession>A0A344U1I8</accession>
<name>A0A344U1I8_9ACTN</name>
<reference evidence="1 2" key="1">
    <citation type="submission" date="2018-01" db="EMBL/GenBank/DDBJ databases">
        <title>Draft genome Sequence of streptomyces globosus LZH-48.</title>
        <authorList>
            <person name="Ran K."/>
            <person name="Li Z."/>
            <person name="Wei S."/>
            <person name="Dong R."/>
        </authorList>
    </citation>
    <scope>NUCLEOTIDE SEQUENCE [LARGE SCALE GENOMIC DNA]</scope>
    <source>
        <strain evidence="1 2">LZH-48</strain>
    </source>
</reference>
<dbReference type="RefSeq" id="WP_114055948.1">
    <property type="nucleotide sequence ID" value="NZ_CP030862.1"/>
</dbReference>
<evidence type="ECO:0000313" key="2">
    <source>
        <dbReference type="Proteomes" id="UP000252004"/>
    </source>
</evidence>
<proteinExistence type="predicted"/>
<dbReference type="Proteomes" id="UP000252004">
    <property type="component" value="Chromosome"/>
</dbReference>
<sequence>MTTPAAALPLENAVFSAALLARRLPWSDAPARALGLDSLTCEGAARGVLAHLRRSRSGRPVRLRTPLGSFLVPLKPADTAGLLAAGAAADALAPAVRLDEAGRRHGLHPHHPLPLPAPPEDVLPEAALAGPLAGELRRLASARRDDQALTWEAWRPGLLRAARRVVAGAAAAEDTLLGEMLRRAAEAAGSHAYESRAAAVHRRLAPYLADPDPDSLAAVLARPAAGPAVPAARAEHGPPAGAGRPEEALAHALAVVSEAAATTALQALALTAAGVPAAAGGPAAAVALALDRFPPVGAAVHPVRSRFSWEGLAVDAGTEILAAPGWLRSATDHAGGAGAEPGPLPGGGPSPLCGSPTGCAAAAVAVRVAEAVVRFFTEDAEGARPALLAPALSPDRMPLTLDPRTLLLAFPAAGAPAAAPPARAGTPASYAAPARAAAGRLDRHARSLAACAADAGWDGSETGERFRMRLLEHADRCTRAASDIREAARRLAD</sequence>